<dbReference type="AlphaFoldDB" id="A0A5J9V4L8"/>
<evidence type="ECO:0000313" key="2">
    <source>
        <dbReference type="Proteomes" id="UP000324897"/>
    </source>
</evidence>
<comment type="caution">
    <text evidence="1">The sequence shown here is derived from an EMBL/GenBank/DDBJ whole genome shotgun (WGS) entry which is preliminary data.</text>
</comment>
<dbReference type="Proteomes" id="UP000324897">
    <property type="component" value="Chromosome 1"/>
</dbReference>
<feature type="non-terminal residue" evidence="1">
    <location>
        <position position="1"/>
    </location>
</feature>
<dbReference type="EMBL" id="RWGY01000011">
    <property type="protein sequence ID" value="TVU30474.1"/>
    <property type="molecule type" value="Genomic_DNA"/>
</dbReference>
<proteinExistence type="predicted"/>
<evidence type="ECO:0000313" key="1">
    <source>
        <dbReference type="EMBL" id="TVU30474.1"/>
    </source>
</evidence>
<reference evidence="1 2" key="1">
    <citation type="journal article" date="2019" name="Sci. Rep.">
        <title>A high-quality genome of Eragrostis curvula grass provides insights into Poaceae evolution and supports new strategies to enhance forage quality.</title>
        <authorList>
            <person name="Carballo J."/>
            <person name="Santos B.A.C.M."/>
            <person name="Zappacosta D."/>
            <person name="Garbus I."/>
            <person name="Selva J.P."/>
            <person name="Gallo C.A."/>
            <person name="Diaz A."/>
            <person name="Albertini E."/>
            <person name="Caccamo M."/>
            <person name="Echenique V."/>
        </authorList>
    </citation>
    <scope>NUCLEOTIDE SEQUENCE [LARGE SCALE GENOMIC DNA]</scope>
    <source>
        <strain evidence="2">cv. Victoria</strain>
        <tissue evidence="1">Leaf</tissue>
    </source>
</reference>
<gene>
    <name evidence="1" type="ORF">EJB05_22100</name>
</gene>
<sequence length="151" mass="16306">GGVLGTTRQRLPVISSPAFASHAAARLLTAARLHLLSARPPRVPRQPSRSNTVDLLSKFKHEASLSISSHADMNGDYPSSFFAGQRCSSSHNTEAVRHQPDRHFLTGKSVGAGKCMTLHLGRCESHDRSFGYDGEMGMALCSADRFLGTTE</sequence>
<dbReference type="Gramene" id="TVU30474">
    <property type="protein sequence ID" value="TVU30474"/>
    <property type="gene ID" value="EJB05_22100"/>
</dbReference>
<organism evidence="1 2">
    <name type="scientific">Eragrostis curvula</name>
    <name type="common">weeping love grass</name>
    <dbReference type="NCBI Taxonomy" id="38414"/>
    <lineage>
        <taxon>Eukaryota</taxon>
        <taxon>Viridiplantae</taxon>
        <taxon>Streptophyta</taxon>
        <taxon>Embryophyta</taxon>
        <taxon>Tracheophyta</taxon>
        <taxon>Spermatophyta</taxon>
        <taxon>Magnoliopsida</taxon>
        <taxon>Liliopsida</taxon>
        <taxon>Poales</taxon>
        <taxon>Poaceae</taxon>
        <taxon>PACMAD clade</taxon>
        <taxon>Chloridoideae</taxon>
        <taxon>Eragrostideae</taxon>
        <taxon>Eragrostidinae</taxon>
        <taxon>Eragrostis</taxon>
    </lineage>
</organism>
<protein>
    <submittedName>
        <fullName evidence="1">Uncharacterized protein</fullName>
    </submittedName>
</protein>
<accession>A0A5J9V4L8</accession>
<keyword evidence="2" id="KW-1185">Reference proteome</keyword>
<name>A0A5J9V4L8_9POAL</name>